<dbReference type="InterPro" id="IPR011333">
    <property type="entry name" value="SKP1/BTB/POZ_sf"/>
</dbReference>
<sequence length="244" mass="28380">MVPPPRVDRGTRIVKLVVGPEDDQREFVLHRDPLCASSKFFARAFAGEFIEGRTQEMKLPEEEAEIFAFFVDWLYVGDEAVCGKAFMTANNLWYTDVFWLKVYRMADRLLSPGLQLSAYLELKGVFSYKPTLPSREFIHSLFAGGDLGAMEIYVVEHVVFWFYRTQPQEKQDWARLFNVTERFGMAIASAMIRAETERDSTPHPDDQYQFDEKHGLDLCEMYVEARRADEILSPLPERSYMMQD</sequence>
<evidence type="ECO:0000259" key="1">
    <source>
        <dbReference type="PROSITE" id="PS50097"/>
    </source>
</evidence>
<dbReference type="PANTHER" id="PTHR47843">
    <property type="entry name" value="BTB DOMAIN-CONTAINING PROTEIN-RELATED"/>
    <property type="match status" value="1"/>
</dbReference>
<evidence type="ECO:0000313" key="3">
    <source>
        <dbReference type="Proteomes" id="UP000185904"/>
    </source>
</evidence>
<dbReference type="OrthoDB" id="1022638at2759"/>
<dbReference type="GeneID" id="34587798"/>
<dbReference type="CDD" id="cd18186">
    <property type="entry name" value="BTB_POZ_ZBTB_KLHL-like"/>
    <property type="match status" value="1"/>
</dbReference>
<dbReference type="EMBL" id="LVCJ01000023">
    <property type="protein sequence ID" value="OAL36222.1"/>
    <property type="molecule type" value="Genomic_DNA"/>
</dbReference>
<organism evidence="2 3">
    <name type="scientific">Fonsecaea nubica</name>
    <dbReference type="NCBI Taxonomy" id="856822"/>
    <lineage>
        <taxon>Eukaryota</taxon>
        <taxon>Fungi</taxon>
        <taxon>Dikarya</taxon>
        <taxon>Ascomycota</taxon>
        <taxon>Pezizomycotina</taxon>
        <taxon>Eurotiomycetes</taxon>
        <taxon>Chaetothyriomycetidae</taxon>
        <taxon>Chaetothyriales</taxon>
        <taxon>Herpotrichiellaceae</taxon>
        <taxon>Fonsecaea</taxon>
    </lineage>
</organism>
<reference evidence="2 3" key="1">
    <citation type="submission" date="2016-03" db="EMBL/GenBank/DDBJ databases">
        <title>The draft genome sequence of Fonsecaea nubica causative agent of cutaneous subcutaneous infection in human host.</title>
        <authorList>
            <person name="Costa F."/>
            <person name="Sybren D.H."/>
            <person name="Raittz R.T."/>
            <person name="Weiss V.A."/>
            <person name="Leao A.C."/>
            <person name="Gomes R."/>
            <person name="De Souza E.M."/>
            <person name="Pedrosa F.O."/>
            <person name="Steffens M.B."/>
            <person name="Bombassaro A."/>
            <person name="Tadra-Sfeir M.Z."/>
            <person name="Moreno L.F."/>
            <person name="Najafzadeh M.J."/>
            <person name="Felipe M.S."/>
            <person name="Teixeira M."/>
            <person name="Sun J."/>
            <person name="Xi L."/>
            <person name="Castro M.A."/>
            <person name="Vicente V.A."/>
        </authorList>
    </citation>
    <scope>NUCLEOTIDE SEQUENCE [LARGE SCALE GENOMIC DNA]</scope>
    <source>
        <strain evidence="2 3">CBS 269.64</strain>
    </source>
</reference>
<keyword evidence="3" id="KW-1185">Reference proteome</keyword>
<dbReference type="SUPFAM" id="SSF54695">
    <property type="entry name" value="POZ domain"/>
    <property type="match status" value="1"/>
</dbReference>
<name>A0A178D3V5_9EURO</name>
<accession>A0A178D3V5</accession>
<comment type="caution">
    <text evidence="2">The sequence shown here is derived from an EMBL/GenBank/DDBJ whole genome shotgun (WGS) entry which is preliminary data.</text>
</comment>
<dbReference type="PROSITE" id="PS50097">
    <property type="entry name" value="BTB"/>
    <property type="match status" value="1"/>
</dbReference>
<dbReference type="InterPro" id="IPR000210">
    <property type="entry name" value="BTB/POZ_dom"/>
</dbReference>
<dbReference type="Proteomes" id="UP000185904">
    <property type="component" value="Unassembled WGS sequence"/>
</dbReference>
<dbReference type="Pfam" id="PF00651">
    <property type="entry name" value="BTB"/>
    <property type="match status" value="1"/>
</dbReference>
<feature type="domain" description="BTB" evidence="1">
    <location>
        <begin position="12"/>
        <end position="83"/>
    </location>
</feature>
<protein>
    <recommendedName>
        <fullName evidence="1">BTB domain-containing protein</fullName>
    </recommendedName>
</protein>
<proteinExistence type="predicted"/>
<gene>
    <name evidence="2" type="ORF">AYO20_04380</name>
</gene>
<dbReference type="RefSeq" id="XP_022501234.1">
    <property type="nucleotide sequence ID" value="XM_022642676.1"/>
</dbReference>
<dbReference type="Gene3D" id="3.30.710.10">
    <property type="entry name" value="Potassium Channel Kv1.1, Chain A"/>
    <property type="match status" value="1"/>
</dbReference>
<evidence type="ECO:0000313" key="2">
    <source>
        <dbReference type="EMBL" id="OAL36222.1"/>
    </source>
</evidence>
<dbReference type="AlphaFoldDB" id="A0A178D3V5"/>